<evidence type="ECO:0000256" key="1">
    <source>
        <dbReference type="SAM" id="MobiDB-lite"/>
    </source>
</evidence>
<feature type="non-terminal residue" evidence="2">
    <location>
        <position position="1"/>
    </location>
</feature>
<gene>
    <name evidence="2" type="ORF">Salat_1674100</name>
</gene>
<dbReference type="Proteomes" id="UP001293254">
    <property type="component" value="Unassembled WGS sequence"/>
</dbReference>
<reference evidence="2" key="1">
    <citation type="submission" date="2020-06" db="EMBL/GenBank/DDBJ databases">
        <authorList>
            <person name="Li T."/>
            <person name="Hu X."/>
            <person name="Zhang T."/>
            <person name="Song X."/>
            <person name="Zhang H."/>
            <person name="Dai N."/>
            <person name="Sheng W."/>
            <person name="Hou X."/>
            <person name="Wei L."/>
        </authorList>
    </citation>
    <scope>NUCLEOTIDE SEQUENCE</scope>
    <source>
        <strain evidence="2">3651</strain>
        <tissue evidence="2">Leaf</tissue>
    </source>
</reference>
<sequence>RQHKELSSLGKSSCAAARPSVASSRQCLSLETALALGGGTSPARGARPRQCLNLERLLRLAACARRQPVPRPGEAAVPRPREVAASRRLCEAAAQVELVPRPREGCEAQPRSR</sequence>
<feature type="region of interest" description="Disordered" evidence="1">
    <location>
        <begin position="1"/>
        <end position="20"/>
    </location>
</feature>
<comment type="caution">
    <text evidence="2">The sequence shown here is derived from an EMBL/GenBank/DDBJ whole genome shotgun (WGS) entry which is preliminary data.</text>
</comment>
<evidence type="ECO:0000313" key="2">
    <source>
        <dbReference type="EMBL" id="KAK4424805.1"/>
    </source>
</evidence>
<name>A0AAE2CJT9_9LAMI</name>
<accession>A0AAE2CJT9</accession>
<evidence type="ECO:0000313" key="3">
    <source>
        <dbReference type="Proteomes" id="UP001293254"/>
    </source>
</evidence>
<protein>
    <submittedName>
        <fullName evidence="2">Uncharacterized protein</fullName>
    </submittedName>
</protein>
<dbReference type="EMBL" id="JACGWO010000006">
    <property type="protein sequence ID" value="KAK4424805.1"/>
    <property type="molecule type" value="Genomic_DNA"/>
</dbReference>
<keyword evidence="3" id="KW-1185">Reference proteome</keyword>
<proteinExistence type="predicted"/>
<dbReference type="AlphaFoldDB" id="A0AAE2CJT9"/>
<organism evidence="2 3">
    <name type="scientific">Sesamum alatum</name>
    <dbReference type="NCBI Taxonomy" id="300844"/>
    <lineage>
        <taxon>Eukaryota</taxon>
        <taxon>Viridiplantae</taxon>
        <taxon>Streptophyta</taxon>
        <taxon>Embryophyta</taxon>
        <taxon>Tracheophyta</taxon>
        <taxon>Spermatophyta</taxon>
        <taxon>Magnoliopsida</taxon>
        <taxon>eudicotyledons</taxon>
        <taxon>Gunneridae</taxon>
        <taxon>Pentapetalae</taxon>
        <taxon>asterids</taxon>
        <taxon>lamiids</taxon>
        <taxon>Lamiales</taxon>
        <taxon>Pedaliaceae</taxon>
        <taxon>Sesamum</taxon>
    </lineage>
</organism>
<reference evidence="2" key="2">
    <citation type="journal article" date="2024" name="Plant">
        <title>Genomic evolution and insights into agronomic trait innovations of Sesamum species.</title>
        <authorList>
            <person name="Miao H."/>
            <person name="Wang L."/>
            <person name="Qu L."/>
            <person name="Liu H."/>
            <person name="Sun Y."/>
            <person name="Le M."/>
            <person name="Wang Q."/>
            <person name="Wei S."/>
            <person name="Zheng Y."/>
            <person name="Lin W."/>
            <person name="Duan Y."/>
            <person name="Cao H."/>
            <person name="Xiong S."/>
            <person name="Wang X."/>
            <person name="Wei L."/>
            <person name="Li C."/>
            <person name="Ma Q."/>
            <person name="Ju M."/>
            <person name="Zhao R."/>
            <person name="Li G."/>
            <person name="Mu C."/>
            <person name="Tian Q."/>
            <person name="Mei H."/>
            <person name="Zhang T."/>
            <person name="Gao T."/>
            <person name="Zhang H."/>
        </authorList>
    </citation>
    <scope>NUCLEOTIDE SEQUENCE</scope>
    <source>
        <strain evidence="2">3651</strain>
    </source>
</reference>